<sequence length="189" mass="22171">MDVYEILVYGIMLFPQIECYIDLAAIDAFLEKRDRGEHPVVAVLTNTYYTLDYYTLDYYSKKNGRGLRCCTTLLFLWLTAHLFHSRKRTRCPIEDHYWSCVKPLTKVEWTARLDEAIERSIRWYPQWNEREDVIIHCGGFPNIPLMEEAVTPFVKGSTDALHPRRSRDIGGRVLEEDPPSLEKDHQEGT</sequence>
<evidence type="ECO:0000313" key="4">
    <source>
        <dbReference type="Proteomes" id="UP000257109"/>
    </source>
</evidence>
<organism evidence="3 4">
    <name type="scientific">Mucuna pruriens</name>
    <name type="common">Velvet bean</name>
    <name type="synonym">Dolichos pruriens</name>
    <dbReference type="NCBI Taxonomy" id="157652"/>
    <lineage>
        <taxon>Eukaryota</taxon>
        <taxon>Viridiplantae</taxon>
        <taxon>Streptophyta</taxon>
        <taxon>Embryophyta</taxon>
        <taxon>Tracheophyta</taxon>
        <taxon>Spermatophyta</taxon>
        <taxon>Magnoliopsida</taxon>
        <taxon>eudicotyledons</taxon>
        <taxon>Gunneridae</taxon>
        <taxon>Pentapetalae</taxon>
        <taxon>rosids</taxon>
        <taxon>fabids</taxon>
        <taxon>Fabales</taxon>
        <taxon>Fabaceae</taxon>
        <taxon>Papilionoideae</taxon>
        <taxon>50 kb inversion clade</taxon>
        <taxon>NPAAA clade</taxon>
        <taxon>indigoferoid/millettioid clade</taxon>
        <taxon>Phaseoleae</taxon>
        <taxon>Mucuna</taxon>
    </lineage>
</organism>
<dbReference type="PANTHER" id="PTHR48154">
    <property type="entry name" value="PROTEIN, PUTATIVE-RELATED"/>
    <property type="match status" value="1"/>
</dbReference>
<evidence type="ECO:0000313" key="3">
    <source>
        <dbReference type="EMBL" id="RDY00183.1"/>
    </source>
</evidence>
<reference evidence="3" key="1">
    <citation type="submission" date="2018-05" db="EMBL/GenBank/DDBJ databases">
        <title>Draft genome of Mucuna pruriens seed.</title>
        <authorList>
            <person name="Nnadi N.E."/>
            <person name="Vos R."/>
            <person name="Hasami M.H."/>
            <person name="Devisetty U.K."/>
            <person name="Aguiy J.C."/>
        </authorList>
    </citation>
    <scope>NUCLEOTIDE SEQUENCE [LARGE SCALE GENOMIC DNA]</scope>
    <source>
        <strain evidence="3">JCA_2017</strain>
    </source>
</reference>
<feature type="region of interest" description="Disordered" evidence="1">
    <location>
        <begin position="157"/>
        <end position="189"/>
    </location>
</feature>
<dbReference type="AlphaFoldDB" id="A0A371HBK5"/>
<dbReference type="EMBL" id="QJKJ01003055">
    <property type="protein sequence ID" value="RDY00183.1"/>
    <property type="molecule type" value="Genomic_DNA"/>
</dbReference>
<dbReference type="InterPro" id="IPR056647">
    <property type="entry name" value="DUF7745"/>
</dbReference>
<feature type="non-terminal residue" evidence="3">
    <location>
        <position position="1"/>
    </location>
</feature>
<evidence type="ECO:0000259" key="2">
    <source>
        <dbReference type="Pfam" id="PF24924"/>
    </source>
</evidence>
<feature type="domain" description="DUF7745" evidence="2">
    <location>
        <begin position="2"/>
        <end position="146"/>
    </location>
</feature>
<name>A0A371HBK5_MUCPR</name>
<dbReference type="Pfam" id="PF24924">
    <property type="entry name" value="DUF7745"/>
    <property type="match status" value="1"/>
</dbReference>
<proteinExistence type="predicted"/>
<keyword evidence="4" id="KW-1185">Reference proteome</keyword>
<accession>A0A371HBK5</accession>
<dbReference type="PANTHER" id="PTHR48154:SF1">
    <property type="entry name" value="PROTEIN, PUTATIVE-RELATED"/>
    <property type="match status" value="1"/>
</dbReference>
<protein>
    <recommendedName>
        <fullName evidence="2">DUF7745 domain-containing protein</fullName>
    </recommendedName>
</protein>
<evidence type="ECO:0000256" key="1">
    <source>
        <dbReference type="SAM" id="MobiDB-lite"/>
    </source>
</evidence>
<dbReference type="Proteomes" id="UP000257109">
    <property type="component" value="Unassembled WGS sequence"/>
</dbReference>
<comment type="caution">
    <text evidence="3">The sequence shown here is derived from an EMBL/GenBank/DDBJ whole genome shotgun (WGS) entry which is preliminary data.</text>
</comment>
<gene>
    <name evidence="3" type="ORF">CR513_16664</name>
</gene>
<feature type="compositionally biased region" description="Basic and acidic residues" evidence="1">
    <location>
        <begin position="166"/>
        <end position="189"/>
    </location>
</feature>